<dbReference type="PANTHER" id="PTHR12555:SF13">
    <property type="entry name" value="UBIQUITIN RECOGNITION FACTOR IN ER-ASSOCIATED DEGRADATION PROTEIN 1"/>
    <property type="match status" value="1"/>
</dbReference>
<keyword evidence="7" id="KW-1185">Reference proteome</keyword>
<dbReference type="AlphaFoldDB" id="A0A9Q1KSM4"/>
<feature type="compositionally biased region" description="Basic and acidic residues" evidence="3">
    <location>
        <begin position="284"/>
        <end position="299"/>
    </location>
</feature>
<dbReference type="Pfam" id="PF24842">
    <property type="entry name" value="UFD1_N2"/>
    <property type="match status" value="1"/>
</dbReference>
<accession>A0A9Q1KSM4</accession>
<evidence type="ECO:0000313" key="6">
    <source>
        <dbReference type="EMBL" id="KAJ8448128.1"/>
    </source>
</evidence>
<proteinExistence type="inferred from homology"/>
<sequence>MDPNPTLVNDQDTHDHDLDHDDIDHDHGNGDGDGDSGVDGDGDKTHLEAGNRIILPLSALDQLMDIGVGFPMLFYIENPTNARTSHCGVLEFSAEEGMVCMPDWMMNNMCFEHGDLVNIKSVALARASYIKLQPHSVAFLDIQDPKAVLEAAFCGGYSCLTVGDTIMILHDEKKLFIDVIDAKPSRAVCILETDCEVDFSPPLDYKEPPKQVAQRQEEVSGFAPFTGRARRLNEGIDDKLLADRVTDMAIGADSSAAKLSKERNSIVFGGISSSTSTGSKKKISKECQRDETPNKEHGFKPFTGKKYSLRD</sequence>
<feature type="compositionally biased region" description="Low complexity" evidence="3">
    <location>
        <begin position="269"/>
        <end position="278"/>
    </location>
</feature>
<dbReference type="InterPro" id="IPR042299">
    <property type="entry name" value="Ufd1-like_Nn"/>
</dbReference>
<dbReference type="GO" id="GO:0006511">
    <property type="term" value="P:ubiquitin-dependent protein catabolic process"/>
    <property type="evidence" value="ECO:0007669"/>
    <property type="project" value="InterPro"/>
</dbReference>
<dbReference type="EMBL" id="JAKOGI010000032">
    <property type="protein sequence ID" value="KAJ8448128.1"/>
    <property type="molecule type" value="Genomic_DNA"/>
</dbReference>
<dbReference type="Gene3D" id="3.10.330.10">
    <property type="match status" value="1"/>
</dbReference>
<reference evidence="6" key="1">
    <citation type="submission" date="2022-04" db="EMBL/GenBank/DDBJ databases">
        <title>Carnegiea gigantea Genome sequencing and assembly v2.</title>
        <authorList>
            <person name="Copetti D."/>
            <person name="Sanderson M.J."/>
            <person name="Burquez A."/>
            <person name="Wojciechowski M.F."/>
        </authorList>
    </citation>
    <scope>NUCLEOTIDE SEQUENCE</scope>
    <source>
        <strain evidence="6">SGP5-SGP5p</strain>
        <tissue evidence="6">Aerial part</tissue>
    </source>
</reference>
<dbReference type="PANTHER" id="PTHR12555">
    <property type="entry name" value="UBIQUITIN FUSION DEGRADATON PROTEIN 1"/>
    <property type="match status" value="1"/>
</dbReference>
<evidence type="ECO:0000256" key="2">
    <source>
        <dbReference type="ARBA" id="ARBA00022786"/>
    </source>
</evidence>
<dbReference type="InterPro" id="IPR055417">
    <property type="entry name" value="UFD1_N1"/>
</dbReference>
<comment type="similarity">
    <text evidence="1">Belongs to the UFD1 family.</text>
</comment>
<protein>
    <recommendedName>
        <fullName evidence="8">Ubiquitin fusion degradaton protein</fullName>
    </recommendedName>
</protein>
<evidence type="ECO:0000256" key="1">
    <source>
        <dbReference type="ARBA" id="ARBA00006043"/>
    </source>
</evidence>
<feature type="compositionally biased region" description="Basic and acidic residues" evidence="3">
    <location>
        <begin position="11"/>
        <end position="30"/>
    </location>
</feature>
<name>A0A9Q1KSM4_9CARY</name>
<dbReference type="Gene3D" id="2.40.40.50">
    <property type="entry name" value="Ubiquitin fusion degradation protein UFD1, N-terminal domain"/>
    <property type="match status" value="1"/>
</dbReference>
<gene>
    <name evidence="6" type="ORF">Cgig2_031852</name>
</gene>
<feature type="domain" description="Ubiquitin fusion degradation protein UFD1 N-terminal subdomain 2" evidence="5">
    <location>
        <begin position="127"/>
        <end position="202"/>
    </location>
</feature>
<evidence type="ECO:0000313" key="7">
    <source>
        <dbReference type="Proteomes" id="UP001153076"/>
    </source>
</evidence>
<keyword evidence="2" id="KW-0833">Ubl conjugation pathway</keyword>
<evidence type="ECO:0000259" key="4">
    <source>
        <dbReference type="Pfam" id="PF03152"/>
    </source>
</evidence>
<dbReference type="OrthoDB" id="422728at2759"/>
<evidence type="ECO:0008006" key="8">
    <source>
        <dbReference type="Google" id="ProtNLM"/>
    </source>
</evidence>
<dbReference type="Pfam" id="PF03152">
    <property type="entry name" value="UFD1_N1"/>
    <property type="match status" value="1"/>
</dbReference>
<feature type="domain" description="Ubiquitin fusion degradation protein UFD1 N-terminal subdomain 1" evidence="4">
    <location>
        <begin position="43"/>
        <end position="124"/>
    </location>
</feature>
<comment type="caution">
    <text evidence="6">The sequence shown here is derived from an EMBL/GenBank/DDBJ whole genome shotgun (WGS) entry which is preliminary data.</text>
</comment>
<dbReference type="Proteomes" id="UP001153076">
    <property type="component" value="Unassembled WGS sequence"/>
</dbReference>
<feature type="region of interest" description="Disordered" evidence="3">
    <location>
        <begin position="269"/>
        <end position="311"/>
    </location>
</feature>
<dbReference type="InterPro" id="IPR055418">
    <property type="entry name" value="UFD1_N2"/>
</dbReference>
<dbReference type="GO" id="GO:0036503">
    <property type="term" value="P:ERAD pathway"/>
    <property type="evidence" value="ECO:0007669"/>
    <property type="project" value="TreeGrafter"/>
</dbReference>
<dbReference type="GO" id="GO:0034098">
    <property type="term" value="C:VCP-NPL4-UFD1 AAA ATPase complex"/>
    <property type="evidence" value="ECO:0007669"/>
    <property type="project" value="TreeGrafter"/>
</dbReference>
<dbReference type="GO" id="GO:0031593">
    <property type="term" value="F:polyubiquitin modification-dependent protein binding"/>
    <property type="evidence" value="ECO:0007669"/>
    <property type="project" value="TreeGrafter"/>
</dbReference>
<feature type="region of interest" description="Disordered" evidence="3">
    <location>
        <begin position="1"/>
        <end position="43"/>
    </location>
</feature>
<evidence type="ECO:0000259" key="5">
    <source>
        <dbReference type="Pfam" id="PF24842"/>
    </source>
</evidence>
<organism evidence="6 7">
    <name type="scientific">Carnegiea gigantea</name>
    <dbReference type="NCBI Taxonomy" id="171969"/>
    <lineage>
        <taxon>Eukaryota</taxon>
        <taxon>Viridiplantae</taxon>
        <taxon>Streptophyta</taxon>
        <taxon>Embryophyta</taxon>
        <taxon>Tracheophyta</taxon>
        <taxon>Spermatophyta</taxon>
        <taxon>Magnoliopsida</taxon>
        <taxon>eudicotyledons</taxon>
        <taxon>Gunneridae</taxon>
        <taxon>Pentapetalae</taxon>
        <taxon>Caryophyllales</taxon>
        <taxon>Cactineae</taxon>
        <taxon>Cactaceae</taxon>
        <taxon>Cactoideae</taxon>
        <taxon>Echinocereeae</taxon>
        <taxon>Carnegiea</taxon>
    </lineage>
</organism>
<dbReference type="InterPro" id="IPR004854">
    <property type="entry name" value="Ufd1-like"/>
</dbReference>
<evidence type="ECO:0000256" key="3">
    <source>
        <dbReference type="SAM" id="MobiDB-lite"/>
    </source>
</evidence>